<evidence type="ECO:0000256" key="2">
    <source>
        <dbReference type="ARBA" id="ARBA00023136"/>
    </source>
</evidence>
<protein>
    <submittedName>
        <fullName evidence="4">Beta-lactamase</fullName>
    </submittedName>
</protein>
<evidence type="ECO:0000259" key="3">
    <source>
        <dbReference type="Pfam" id="PF00144"/>
    </source>
</evidence>
<dbReference type="GO" id="GO:0016020">
    <property type="term" value="C:membrane"/>
    <property type="evidence" value="ECO:0007669"/>
    <property type="project" value="UniProtKB-SubCell"/>
</dbReference>
<comment type="subcellular location">
    <subcellularLocation>
        <location evidence="1">Membrane</location>
    </subcellularLocation>
</comment>
<evidence type="ECO:0000256" key="1">
    <source>
        <dbReference type="ARBA" id="ARBA00004370"/>
    </source>
</evidence>
<dbReference type="RefSeq" id="WP_074641627.1">
    <property type="nucleotide sequence ID" value="NZ_FOFU01000002.1"/>
</dbReference>
<dbReference type="Gene3D" id="3.40.710.10">
    <property type="entry name" value="DD-peptidase/beta-lactamase superfamily"/>
    <property type="match status" value="1"/>
</dbReference>
<evidence type="ECO:0000313" key="5">
    <source>
        <dbReference type="Proteomes" id="UP000182360"/>
    </source>
</evidence>
<dbReference type="InterPro" id="IPR012338">
    <property type="entry name" value="Beta-lactam/transpept-like"/>
</dbReference>
<dbReference type="PANTHER" id="PTHR46825:SF11">
    <property type="entry name" value="PENICILLIN-BINDING PROTEIN 4"/>
    <property type="match status" value="1"/>
</dbReference>
<dbReference type="STRING" id="163.SAMN04487775_11187"/>
<dbReference type="PANTHER" id="PTHR46825">
    <property type="entry name" value="D-ALANYL-D-ALANINE-CARBOXYPEPTIDASE/ENDOPEPTIDASE AMPH"/>
    <property type="match status" value="1"/>
</dbReference>
<dbReference type="SUPFAM" id="SSF56601">
    <property type="entry name" value="beta-lactamase/transpeptidase-like"/>
    <property type="match status" value="1"/>
</dbReference>
<dbReference type="EMBL" id="FOFU01000002">
    <property type="protein sequence ID" value="SEQ08427.1"/>
    <property type="molecule type" value="Genomic_DNA"/>
</dbReference>
<reference evidence="4 5" key="1">
    <citation type="submission" date="2016-10" db="EMBL/GenBank/DDBJ databases">
        <authorList>
            <person name="de Groot N.N."/>
        </authorList>
    </citation>
    <scope>NUCLEOTIDE SEQUENCE [LARGE SCALE GENOMIC DNA]</scope>
    <source>
        <strain evidence="4 5">B25</strain>
    </source>
</reference>
<evidence type="ECO:0000313" key="4">
    <source>
        <dbReference type="EMBL" id="SEQ08427.1"/>
    </source>
</evidence>
<feature type="domain" description="Beta-lactamase-related" evidence="3">
    <location>
        <begin position="8"/>
        <end position="321"/>
    </location>
</feature>
<accession>A0A1H9D4Z5</accession>
<dbReference type="InterPro" id="IPR050491">
    <property type="entry name" value="AmpC-like"/>
</dbReference>
<dbReference type="Pfam" id="PF00144">
    <property type="entry name" value="Beta-lactamase"/>
    <property type="match status" value="1"/>
</dbReference>
<dbReference type="OrthoDB" id="9797709at2"/>
<dbReference type="Proteomes" id="UP000182360">
    <property type="component" value="Unassembled WGS sequence"/>
</dbReference>
<name>A0A1H9D4Z5_9SPIR</name>
<gene>
    <name evidence="4" type="ORF">SAMN04487977_102435</name>
</gene>
<organism evidence="4 5">
    <name type="scientific">Treponema bryantii</name>
    <dbReference type="NCBI Taxonomy" id="163"/>
    <lineage>
        <taxon>Bacteria</taxon>
        <taxon>Pseudomonadati</taxon>
        <taxon>Spirochaetota</taxon>
        <taxon>Spirochaetia</taxon>
        <taxon>Spirochaetales</taxon>
        <taxon>Treponemataceae</taxon>
        <taxon>Treponema</taxon>
    </lineage>
</organism>
<sequence>MSFTNFSGVFGVYEGTKLYEYGAYGFANKNFRIQNSTSFCYGTASGTKGFTAVSILTLAAENKLNLDDSVKKLLTAKAGKYGSLDWLSEKVTVRSLLNHTSGVPDYFDEDFVDDFEEALCGNANYHYEKPEDFFPLIENMWKKQQAPYSSAGVFKYSNGGFVLLAAVVEAVSGMSFPSFVKQHIFTKFGMKSTGFFRLDETSPDGIVCATGYQQNGRSNIYGIPVTGGGDGGAFTTIADMAQFWHNLDPELNPESTLSPFIEDAWSPCIEGDDGLYGLGFWLRKENPHIVFLEGFDPGVQFFSFYNRDTKRSLTICLNDEQKKCSEVFEKYFGLVQE</sequence>
<dbReference type="InterPro" id="IPR001466">
    <property type="entry name" value="Beta-lactam-related"/>
</dbReference>
<proteinExistence type="predicted"/>
<keyword evidence="2" id="KW-0472">Membrane</keyword>
<dbReference type="AlphaFoldDB" id="A0A1H9D4Z5"/>
<keyword evidence="5" id="KW-1185">Reference proteome</keyword>